<dbReference type="InterPro" id="IPR003029">
    <property type="entry name" value="S1_domain"/>
</dbReference>
<protein>
    <recommendedName>
        <fullName evidence="8">Ribonuclease R</fullName>
        <shortName evidence="8">RNase R</shortName>
        <ecNumber evidence="8">3.1.13.1</ecNumber>
    </recommendedName>
</protein>
<dbReference type="CDD" id="cd04471">
    <property type="entry name" value="S1_RNase_R"/>
    <property type="match status" value="1"/>
</dbReference>
<evidence type="ECO:0000256" key="1">
    <source>
        <dbReference type="ARBA" id="ARBA00001849"/>
    </source>
</evidence>
<proteinExistence type="inferred from homology"/>
<dbReference type="InterPro" id="IPR013223">
    <property type="entry name" value="RNase_B_OB_dom"/>
</dbReference>
<dbReference type="Pfam" id="PF00575">
    <property type="entry name" value="S1"/>
    <property type="match status" value="1"/>
</dbReference>
<dbReference type="OrthoDB" id="9764149at2"/>
<dbReference type="SMART" id="SM00955">
    <property type="entry name" value="RNB"/>
    <property type="match status" value="1"/>
</dbReference>
<evidence type="ECO:0000256" key="8">
    <source>
        <dbReference type="HAMAP-Rule" id="MF_01895"/>
    </source>
</evidence>
<dbReference type="PROSITE" id="PS50126">
    <property type="entry name" value="S1"/>
    <property type="match status" value="1"/>
</dbReference>
<evidence type="ECO:0000256" key="5">
    <source>
        <dbReference type="ARBA" id="ARBA00022801"/>
    </source>
</evidence>
<comment type="similarity">
    <text evidence="8">Belongs to the RNR ribonuclease family. RNase R subfamily.</text>
</comment>
<keyword evidence="6 8" id="KW-0269">Exonuclease</keyword>
<evidence type="ECO:0000256" key="3">
    <source>
        <dbReference type="ARBA" id="ARBA00022490"/>
    </source>
</evidence>
<dbReference type="STRING" id="1123243.SAMN02745190_00317"/>
<dbReference type="GO" id="GO:0008859">
    <property type="term" value="F:exoribonuclease II activity"/>
    <property type="evidence" value="ECO:0007669"/>
    <property type="project" value="UniProtKB-UniRule"/>
</dbReference>
<dbReference type="InterPro" id="IPR022966">
    <property type="entry name" value="RNase_II/R_CS"/>
</dbReference>
<evidence type="ECO:0000313" key="12">
    <source>
        <dbReference type="Proteomes" id="UP000184404"/>
    </source>
</evidence>
<dbReference type="InterPro" id="IPR004476">
    <property type="entry name" value="RNase_II/RNase_R"/>
</dbReference>
<dbReference type="PROSITE" id="PS01175">
    <property type="entry name" value="RIBONUCLEASE_II"/>
    <property type="match status" value="1"/>
</dbReference>
<dbReference type="Pfam" id="PF17876">
    <property type="entry name" value="CSD2"/>
    <property type="match status" value="1"/>
</dbReference>
<evidence type="ECO:0000259" key="10">
    <source>
        <dbReference type="PROSITE" id="PS50126"/>
    </source>
</evidence>
<dbReference type="PANTHER" id="PTHR23355">
    <property type="entry name" value="RIBONUCLEASE"/>
    <property type="match status" value="1"/>
</dbReference>
<dbReference type="AlphaFoldDB" id="A0A1M4T0R2"/>
<dbReference type="InterPro" id="IPR040476">
    <property type="entry name" value="CSD2"/>
</dbReference>
<dbReference type="InterPro" id="IPR012340">
    <property type="entry name" value="NA-bd_OB-fold"/>
</dbReference>
<dbReference type="GO" id="GO:0005829">
    <property type="term" value="C:cytosol"/>
    <property type="evidence" value="ECO:0007669"/>
    <property type="project" value="TreeGrafter"/>
</dbReference>
<dbReference type="EC" id="3.1.13.1" evidence="8"/>
<dbReference type="InterPro" id="IPR011129">
    <property type="entry name" value="CSD"/>
</dbReference>
<dbReference type="PANTHER" id="PTHR23355:SF9">
    <property type="entry name" value="DIS3-LIKE EXONUCLEASE 2"/>
    <property type="match status" value="1"/>
</dbReference>
<feature type="domain" description="S1 motif" evidence="10">
    <location>
        <begin position="631"/>
        <end position="711"/>
    </location>
</feature>
<dbReference type="Pfam" id="PF00773">
    <property type="entry name" value="RNB"/>
    <property type="match status" value="1"/>
</dbReference>
<dbReference type="SMART" id="SM00316">
    <property type="entry name" value="S1"/>
    <property type="match status" value="1"/>
</dbReference>
<feature type="compositionally biased region" description="Basic and acidic residues" evidence="9">
    <location>
        <begin position="755"/>
        <end position="765"/>
    </location>
</feature>
<feature type="compositionally biased region" description="Basic and acidic residues" evidence="9">
    <location>
        <begin position="786"/>
        <end position="803"/>
    </location>
</feature>
<dbReference type="SMART" id="SM00357">
    <property type="entry name" value="CSP"/>
    <property type="match status" value="2"/>
</dbReference>
<sequence>MKNEFEEKILSYMRETVHRPMPAEELAAGMDFSGAELDMFWEALAALEKRAAVIKNRSGLYGLPEHMNLVVGKLSMSGKGYGFIIPDVKLTEAETDVFVPGAMLGSAMHGDRVVARVSPSPIPGRSREGEIIRIVERANTKIVGTFASTRSFAFVTPDDQKLGQDIFIPKKAFGGAKNGMKVVVEITKWPEGRHSAEGQITEVLGKTGDPGVDVLSVMRQYDLSQEFPPEVQEEANHIQQTVMPQEYEGRRDRRDFTTVTIDGDDSKDFDDAVYAERRKDGGWFLGVYIADVSWYVREGKPLDKEAYARGTSVYLVDRVIPMLPFELSNGICSLNQGEDRLSMACEMQISPNGNVESYEIIPAVIRVYRRLTYNIVNKVLVDGEPEVVEKNRDLLPMLETLRDLRNARKKVRHARGSIDFDLPEIKVKLDGEGHPIELIKREGSLSESIVEECMLLANETVAEHMEKKELPFLYRVHEQPSSEKIERLNNLLAMFGLHVQANEDGEIRPRDVEKVLERVEGRPEERIVSAVSLRSMQQARYADANLGHFGLAATYYTHFTSPIRRYPDLIVHRLLRETFASGTMSAKMQDHARGILPDIADHTSQRERVAVEAERETTEMKEIEYMTQFVGETFTGVISGVTAFGLFVELENGVEGLVHVSRMVNDYYEYVEEQYALIGERTRKAYQLGDEVEVVLVRASVEERNIDFILKDNGVYVQGESDKPQKGKSSAKKVKSEAAPKKTASKSKAKTAASKKKEEKKETAKKSSKKAVKAETKSKKTASQKTADKKTAEKKTAGKETAKRSSSRKVNPILEGLPSKAVWPDPKPQASSEKTKAGRRK</sequence>
<dbReference type="SUPFAM" id="SSF50249">
    <property type="entry name" value="Nucleic acid-binding proteins"/>
    <property type="match status" value="3"/>
</dbReference>
<evidence type="ECO:0000256" key="9">
    <source>
        <dbReference type="SAM" id="MobiDB-lite"/>
    </source>
</evidence>
<dbReference type="EMBL" id="FQUG01000002">
    <property type="protein sequence ID" value="SHE37857.1"/>
    <property type="molecule type" value="Genomic_DNA"/>
</dbReference>
<dbReference type="Pfam" id="PF08206">
    <property type="entry name" value="OB_RNB"/>
    <property type="match status" value="1"/>
</dbReference>
<evidence type="ECO:0000313" key="11">
    <source>
        <dbReference type="EMBL" id="SHE37857.1"/>
    </source>
</evidence>
<accession>A0A1M4T0R2</accession>
<dbReference type="InterPro" id="IPR001900">
    <property type="entry name" value="RNase_II/R"/>
</dbReference>
<organism evidence="11 12">
    <name type="scientific">Schwartzia succinivorans DSM 10502</name>
    <dbReference type="NCBI Taxonomy" id="1123243"/>
    <lineage>
        <taxon>Bacteria</taxon>
        <taxon>Bacillati</taxon>
        <taxon>Bacillota</taxon>
        <taxon>Negativicutes</taxon>
        <taxon>Selenomonadales</taxon>
        <taxon>Selenomonadaceae</taxon>
        <taxon>Schwartzia</taxon>
    </lineage>
</organism>
<comment type="subcellular location">
    <subcellularLocation>
        <location evidence="2 8">Cytoplasm</location>
    </subcellularLocation>
</comment>
<evidence type="ECO:0000256" key="2">
    <source>
        <dbReference type="ARBA" id="ARBA00004496"/>
    </source>
</evidence>
<dbReference type="GO" id="GO:0003723">
    <property type="term" value="F:RNA binding"/>
    <property type="evidence" value="ECO:0007669"/>
    <property type="project" value="UniProtKB-UniRule"/>
</dbReference>
<evidence type="ECO:0000256" key="4">
    <source>
        <dbReference type="ARBA" id="ARBA00022722"/>
    </source>
</evidence>
<dbReference type="GO" id="GO:0006402">
    <property type="term" value="P:mRNA catabolic process"/>
    <property type="evidence" value="ECO:0007669"/>
    <property type="project" value="TreeGrafter"/>
</dbReference>
<keyword evidence="4 8" id="KW-0540">Nuclease</keyword>
<gene>
    <name evidence="8" type="primary">rnr</name>
    <name evidence="11" type="ORF">SAMN02745190_00317</name>
</gene>
<keyword evidence="7 8" id="KW-0694">RNA-binding</keyword>
<dbReference type="InterPro" id="IPR050180">
    <property type="entry name" value="RNR_Ribonuclease"/>
</dbReference>
<evidence type="ECO:0000256" key="6">
    <source>
        <dbReference type="ARBA" id="ARBA00022839"/>
    </source>
</evidence>
<dbReference type="Gene3D" id="2.40.50.140">
    <property type="entry name" value="Nucleic acid-binding proteins"/>
    <property type="match status" value="3"/>
</dbReference>
<reference evidence="11 12" key="1">
    <citation type="submission" date="2016-11" db="EMBL/GenBank/DDBJ databases">
        <authorList>
            <person name="Jaros S."/>
            <person name="Januszkiewicz K."/>
            <person name="Wedrychowicz H."/>
        </authorList>
    </citation>
    <scope>NUCLEOTIDE SEQUENCE [LARGE SCALE GENOMIC DNA]</scope>
    <source>
        <strain evidence="11 12">DSM 10502</strain>
    </source>
</reference>
<keyword evidence="5 8" id="KW-0378">Hydrolase</keyword>
<dbReference type="RefSeq" id="WP_072934423.1">
    <property type="nucleotide sequence ID" value="NZ_FQUG01000002.1"/>
</dbReference>
<dbReference type="Proteomes" id="UP000184404">
    <property type="component" value="Unassembled WGS sequence"/>
</dbReference>
<comment type="catalytic activity">
    <reaction evidence="1 8">
        <text>Exonucleolytic cleavage in the 3'- to 5'-direction to yield nucleoside 5'-phosphates.</text>
        <dbReference type="EC" id="3.1.13.1"/>
    </reaction>
</comment>
<comment type="function">
    <text evidence="8">3'-5' exoribonuclease that releases 5'-nucleoside monophosphates and is involved in maturation of structured RNAs.</text>
</comment>
<dbReference type="NCBIfam" id="TIGR02063">
    <property type="entry name" value="RNase_R"/>
    <property type="match status" value="1"/>
</dbReference>
<dbReference type="HAMAP" id="MF_01895">
    <property type="entry name" value="RNase_R"/>
    <property type="match status" value="1"/>
</dbReference>
<evidence type="ECO:0000256" key="7">
    <source>
        <dbReference type="ARBA" id="ARBA00022884"/>
    </source>
</evidence>
<dbReference type="InterPro" id="IPR011805">
    <property type="entry name" value="RNase_R"/>
</dbReference>
<feature type="region of interest" description="Disordered" evidence="9">
    <location>
        <begin position="719"/>
        <end position="841"/>
    </location>
</feature>
<keyword evidence="3 8" id="KW-0963">Cytoplasm</keyword>
<dbReference type="NCBIfam" id="TIGR00358">
    <property type="entry name" value="3_prime_RNase"/>
    <property type="match status" value="1"/>
</dbReference>
<keyword evidence="12" id="KW-1185">Reference proteome</keyword>
<name>A0A1M4T0R2_9FIRM</name>